<dbReference type="EMBL" id="JACJUD010000002">
    <property type="protein sequence ID" value="MBB2494843.1"/>
    <property type="molecule type" value="Genomic_DNA"/>
</dbReference>
<name>A0A7W4LKH2_9GAMM</name>
<dbReference type="AlphaFoldDB" id="A0A7W4LKH2"/>
<comment type="caution">
    <text evidence="1">The sequence shown here is derived from an EMBL/GenBank/DDBJ whole genome shotgun (WGS) entry which is preliminary data.</text>
</comment>
<dbReference type="Proteomes" id="UP000542720">
    <property type="component" value="Unassembled WGS sequence"/>
</dbReference>
<reference evidence="1 2" key="1">
    <citation type="submission" date="2020-08" db="EMBL/GenBank/DDBJ databases">
        <authorList>
            <person name="Kim C.M."/>
        </authorList>
    </citation>
    <scope>NUCLEOTIDE SEQUENCE [LARGE SCALE GENOMIC DNA]</scope>
    <source>
        <strain evidence="1 2">UL070</strain>
    </source>
</reference>
<accession>A0A7W4LKH2</accession>
<evidence type="ECO:0000313" key="2">
    <source>
        <dbReference type="Proteomes" id="UP000542720"/>
    </source>
</evidence>
<gene>
    <name evidence="1" type="ORF">H3H51_07400</name>
</gene>
<protein>
    <submittedName>
        <fullName evidence="1">Uncharacterized protein</fullName>
    </submittedName>
</protein>
<organism evidence="1 2">
    <name type="scientific">Aquipseudomonas ullengensis</name>
    <dbReference type="NCBI Taxonomy" id="2759166"/>
    <lineage>
        <taxon>Bacteria</taxon>
        <taxon>Pseudomonadati</taxon>
        <taxon>Pseudomonadota</taxon>
        <taxon>Gammaproteobacteria</taxon>
        <taxon>Pseudomonadales</taxon>
        <taxon>Pseudomonadaceae</taxon>
        <taxon>Aquipseudomonas</taxon>
    </lineage>
</organism>
<evidence type="ECO:0000313" key="1">
    <source>
        <dbReference type="EMBL" id="MBB2494843.1"/>
    </source>
</evidence>
<dbReference type="RefSeq" id="WP_183088411.1">
    <property type="nucleotide sequence ID" value="NZ_JACJUD010000002.1"/>
</dbReference>
<keyword evidence="2" id="KW-1185">Reference proteome</keyword>
<sequence>MTDAEELLRLQVELYEQELSDGDGLVDFASQLALGERFATLVDDPQAFAVIAELMAHAHPHMRRLGSLTLHALPYRWYSLAAPLAEQHLQDGFTWVEYDCVRFFLNNGSLDERIIQLLEAKRASTTKDDVAKIAEKAVAGLRELQAGYREPLVPRESEGLRFSIPASWSLIAQAQGIQVFASPELSSRKLTPRHCRSALKIQAVPNLGQAQIDDMISGNLQLCRTEQVIDLPALRDHADSRALFYRESEVFPELNLREFRGHGSTLLVNNVMSPLSHLDVASARNLAILDSITPL</sequence>
<proteinExistence type="predicted"/>